<gene>
    <name evidence="1" type="ORF">PDE001_LOCUS11354</name>
</gene>
<organism evidence="1 2">
    <name type="scientific">Peronospora destructor</name>
    <dbReference type="NCBI Taxonomy" id="86335"/>
    <lineage>
        <taxon>Eukaryota</taxon>
        <taxon>Sar</taxon>
        <taxon>Stramenopiles</taxon>
        <taxon>Oomycota</taxon>
        <taxon>Peronosporomycetes</taxon>
        <taxon>Peronosporales</taxon>
        <taxon>Peronosporaceae</taxon>
        <taxon>Peronospora</taxon>
    </lineage>
</organism>
<sequence length="69" mass="8121">MVHEGLLCEATEDEVAFYIFKGCVSALEDQQFVLTLQHRLDADETAKEKMVQSHREYAKQRWKMMTPQM</sequence>
<name>A0AAV0VB27_9STRA</name>
<proteinExistence type="predicted"/>
<dbReference type="InterPro" id="IPR007511">
    <property type="entry name" value="DUF501"/>
</dbReference>
<dbReference type="Proteomes" id="UP001162029">
    <property type="component" value="Unassembled WGS sequence"/>
</dbReference>
<comment type="caution">
    <text evidence="1">The sequence shown here is derived from an EMBL/GenBank/DDBJ whole genome shotgun (WGS) entry which is preliminary data.</text>
</comment>
<protein>
    <submittedName>
        <fullName evidence="1">Uncharacterized protein</fullName>
    </submittedName>
</protein>
<evidence type="ECO:0000313" key="2">
    <source>
        <dbReference type="Proteomes" id="UP001162029"/>
    </source>
</evidence>
<reference evidence="1" key="1">
    <citation type="submission" date="2022-12" db="EMBL/GenBank/DDBJ databases">
        <authorList>
            <person name="Webb A."/>
        </authorList>
    </citation>
    <scope>NUCLEOTIDE SEQUENCE</scope>
    <source>
        <strain evidence="1">Pd1</strain>
    </source>
</reference>
<dbReference type="Pfam" id="PF04417">
    <property type="entry name" value="DUF501"/>
    <property type="match status" value="1"/>
</dbReference>
<dbReference type="EMBL" id="CANTFM010002480">
    <property type="protein sequence ID" value="CAI5746356.1"/>
    <property type="molecule type" value="Genomic_DNA"/>
</dbReference>
<dbReference type="AlphaFoldDB" id="A0AAV0VB27"/>
<keyword evidence="2" id="KW-1185">Reference proteome</keyword>
<evidence type="ECO:0000313" key="1">
    <source>
        <dbReference type="EMBL" id="CAI5746356.1"/>
    </source>
</evidence>
<accession>A0AAV0VB27</accession>